<keyword evidence="1" id="KW-0614">Plasmid</keyword>
<geneLocation type="plasmid" evidence="1 2">
    <name>lpA89</name>
</geneLocation>
<evidence type="ECO:0000313" key="2">
    <source>
        <dbReference type="Proteomes" id="UP000185502"/>
    </source>
</evidence>
<dbReference type="Proteomes" id="UP000185502">
    <property type="component" value="Plasmid lpA89"/>
</dbReference>
<organism evidence="1 2">
    <name type="scientific">Borrelia anserina Es</name>
    <dbReference type="NCBI Taxonomy" id="1365188"/>
    <lineage>
        <taxon>Bacteria</taxon>
        <taxon>Pseudomonadati</taxon>
        <taxon>Spirochaetota</taxon>
        <taxon>Spirochaetia</taxon>
        <taxon>Spirochaetales</taxon>
        <taxon>Borreliaceae</taxon>
        <taxon>Borrelia</taxon>
    </lineage>
</organism>
<gene>
    <name evidence="1" type="ORF">N187_A66</name>
</gene>
<name>A0ABM6FW36_BORAN</name>
<dbReference type="RefSeq" id="WP_025420005.1">
    <property type="nucleotide sequence ID" value="NZ_CP014325.1"/>
</dbReference>
<sequence length="290" mass="33634">MKILFDKEIGILTKSIEEIQSIKKEILKKEYNISIKDNSIFDIINYPSSAIDMEIIKALNELFATLKEGGTYFKKLQASLSIPTSSTYEAIKQALLAIPEIEHANIISSAGTIEIYIIFTEQYTESRTIENEIDNATQIKIWKAIYYTAPSGTAFQGEIKLEFSNDNGQKKTYRFNLGKIKYAYLKVLYKTETEGIYKEIDRQIREIYKNIKQYKYKDMGISFRYQNFLSPVGLIKGIKNMRIGICIKEDSETKITKIKAPEFQFNTDVEIKENELISFDEHLRLIIDRE</sequence>
<dbReference type="InterPro" id="IPR005096">
    <property type="entry name" value="DUF276"/>
</dbReference>
<reference evidence="1" key="1">
    <citation type="submission" date="2016-02" db="EMBL/GenBank/DDBJ databases">
        <title>lpA89 plasmid of the avian spirochetosis agent Borrelia anserina Es.</title>
        <authorList>
            <person name="Elbir H."/>
            <person name="Sitlani P."/>
            <person name="Bergstroem S."/>
            <person name="Barbour A.G."/>
        </authorList>
    </citation>
    <scope>NUCLEOTIDE SEQUENCE [LARGE SCALE GENOMIC DNA]</scope>
    <source>
        <strain evidence="1">Es</strain>
        <plasmid evidence="1">lpA89</plasmid>
    </source>
</reference>
<proteinExistence type="predicted"/>
<protein>
    <recommendedName>
        <fullName evidence="3">DUF276 domain-containing protein</fullName>
    </recommendedName>
</protein>
<dbReference type="EMBL" id="CP014325">
    <property type="protein sequence ID" value="APR65385.1"/>
    <property type="molecule type" value="Genomic_DNA"/>
</dbReference>
<evidence type="ECO:0000313" key="1">
    <source>
        <dbReference type="EMBL" id="APR65385.1"/>
    </source>
</evidence>
<accession>A0ABM6FW36</accession>
<dbReference type="Pfam" id="PF03434">
    <property type="entry name" value="DUF276"/>
    <property type="match status" value="1"/>
</dbReference>
<evidence type="ECO:0008006" key="3">
    <source>
        <dbReference type="Google" id="ProtNLM"/>
    </source>
</evidence>
<keyword evidence="2" id="KW-1185">Reference proteome</keyword>